<name>A0ABW7X7E0_9NOCA</name>
<accession>A0ABW7X7E0</accession>
<reference evidence="3 4" key="1">
    <citation type="submission" date="2024-10" db="EMBL/GenBank/DDBJ databases">
        <title>The Natural Products Discovery Center: Release of the First 8490 Sequenced Strains for Exploring Actinobacteria Biosynthetic Diversity.</title>
        <authorList>
            <person name="Kalkreuter E."/>
            <person name="Kautsar S.A."/>
            <person name="Yang D."/>
            <person name="Bader C.D."/>
            <person name="Teijaro C.N."/>
            <person name="Fluegel L."/>
            <person name="Davis C.M."/>
            <person name="Simpson J.R."/>
            <person name="Lauterbach L."/>
            <person name="Steele A.D."/>
            <person name="Gui C."/>
            <person name="Meng S."/>
            <person name="Li G."/>
            <person name="Viehrig K."/>
            <person name="Ye F."/>
            <person name="Su P."/>
            <person name="Kiefer A.F."/>
            <person name="Nichols A."/>
            <person name="Cepeda A.J."/>
            <person name="Yan W."/>
            <person name="Fan B."/>
            <person name="Jiang Y."/>
            <person name="Adhikari A."/>
            <person name="Zheng C.-J."/>
            <person name="Schuster L."/>
            <person name="Cowan T.M."/>
            <person name="Smanski M.J."/>
            <person name="Chevrette M.G."/>
            <person name="De Carvalho L.P.S."/>
            <person name="Shen B."/>
        </authorList>
    </citation>
    <scope>NUCLEOTIDE SEQUENCE [LARGE SCALE GENOMIC DNA]</scope>
    <source>
        <strain evidence="3 4">NPDC019275</strain>
    </source>
</reference>
<proteinExistence type="predicted"/>
<dbReference type="Pfam" id="PF12806">
    <property type="entry name" value="Acyl-CoA_dh_C"/>
    <property type="match status" value="1"/>
</dbReference>
<evidence type="ECO:0000313" key="4">
    <source>
        <dbReference type="Proteomes" id="UP001611415"/>
    </source>
</evidence>
<dbReference type="EMBL" id="JBIRYO010000021">
    <property type="protein sequence ID" value="MFI2477016.1"/>
    <property type="molecule type" value="Genomic_DNA"/>
</dbReference>
<dbReference type="RefSeq" id="WP_397094458.1">
    <property type="nucleotide sequence ID" value="NZ_JBIRYO010000021.1"/>
</dbReference>
<dbReference type="Proteomes" id="UP001611415">
    <property type="component" value="Unassembled WGS sequence"/>
</dbReference>
<protein>
    <submittedName>
        <fullName evidence="3">Acyl-CoA dehydrogenase C-terminal domain-containing protein</fullName>
    </submittedName>
</protein>
<evidence type="ECO:0000313" key="3">
    <source>
        <dbReference type="EMBL" id="MFI2477016.1"/>
    </source>
</evidence>
<dbReference type="InterPro" id="IPR025878">
    <property type="entry name" value="Acyl-CoA_dh-like_C_dom"/>
</dbReference>
<organism evidence="3 4">
    <name type="scientific">Nocardia xishanensis</name>
    <dbReference type="NCBI Taxonomy" id="238964"/>
    <lineage>
        <taxon>Bacteria</taxon>
        <taxon>Bacillati</taxon>
        <taxon>Actinomycetota</taxon>
        <taxon>Actinomycetes</taxon>
        <taxon>Mycobacteriales</taxon>
        <taxon>Nocardiaceae</taxon>
        <taxon>Nocardia</taxon>
    </lineage>
</organism>
<gene>
    <name evidence="3" type="ORF">ACH49W_26840</name>
</gene>
<feature type="domain" description="Acetyl-CoA dehydrogenase-like C-terminal" evidence="2">
    <location>
        <begin position="18"/>
        <end position="52"/>
    </location>
</feature>
<evidence type="ECO:0000256" key="1">
    <source>
        <dbReference type="SAM" id="MobiDB-lite"/>
    </source>
</evidence>
<keyword evidence="4" id="KW-1185">Reference proteome</keyword>
<evidence type="ECO:0000259" key="2">
    <source>
        <dbReference type="Pfam" id="PF12806"/>
    </source>
</evidence>
<feature type="region of interest" description="Disordered" evidence="1">
    <location>
        <begin position="1"/>
        <end position="21"/>
    </location>
</feature>
<sequence length="56" mass="6158">MDPPDQNGRTTGFQAPPTEDPAVTSSYAFTYLEAVGHVVIAWIWLEQFLVSTSVES</sequence>
<comment type="caution">
    <text evidence="3">The sequence shown here is derived from an EMBL/GenBank/DDBJ whole genome shotgun (WGS) entry which is preliminary data.</text>
</comment>